<feature type="domain" description="ABC transporter" evidence="5">
    <location>
        <begin position="19"/>
        <end position="67"/>
    </location>
</feature>
<dbReference type="STRING" id="2325.TKV_c08240"/>
<evidence type="ECO:0000256" key="4">
    <source>
        <dbReference type="ARBA" id="ARBA00022840"/>
    </source>
</evidence>
<dbReference type="PANTHER" id="PTHR42711:SF5">
    <property type="entry name" value="ABC TRANSPORTER ATP-BINDING PROTEIN NATA"/>
    <property type="match status" value="1"/>
</dbReference>
<keyword evidence="4" id="KW-0067">ATP-binding</keyword>
<dbReference type="GO" id="GO:0005524">
    <property type="term" value="F:ATP binding"/>
    <property type="evidence" value="ECO:0007669"/>
    <property type="project" value="UniProtKB-KW"/>
</dbReference>
<dbReference type="InterPro" id="IPR027417">
    <property type="entry name" value="P-loop_NTPase"/>
</dbReference>
<dbReference type="EMBL" id="CP009170">
    <property type="protein sequence ID" value="AIS52006.1"/>
    <property type="molecule type" value="Genomic_DNA"/>
</dbReference>
<evidence type="ECO:0000256" key="1">
    <source>
        <dbReference type="ARBA" id="ARBA00005417"/>
    </source>
</evidence>
<dbReference type="Pfam" id="PF00005">
    <property type="entry name" value="ABC_tran"/>
    <property type="match status" value="1"/>
</dbReference>
<keyword evidence="2" id="KW-0813">Transport</keyword>
<dbReference type="PANTHER" id="PTHR42711">
    <property type="entry name" value="ABC TRANSPORTER ATP-BINDING PROTEIN"/>
    <property type="match status" value="1"/>
</dbReference>
<evidence type="ECO:0000256" key="2">
    <source>
        <dbReference type="ARBA" id="ARBA00022448"/>
    </source>
</evidence>
<evidence type="ECO:0000256" key="3">
    <source>
        <dbReference type="ARBA" id="ARBA00022741"/>
    </source>
</evidence>
<proteinExistence type="inferred from homology"/>
<dbReference type="HOGENOM" id="CLU_2604894_0_0_9"/>
<dbReference type="Proteomes" id="UP000029669">
    <property type="component" value="Chromosome"/>
</dbReference>
<dbReference type="KEGG" id="tki:TKV_c08240"/>
<evidence type="ECO:0000313" key="6">
    <source>
        <dbReference type="EMBL" id="AIS52006.1"/>
    </source>
</evidence>
<gene>
    <name evidence="6" type="primary">ccmA</name>
    <name evidence="6" type="ORF">TKV_c08240</name>
</gene>
<dbReference type="eggNOG" id="COG4586">
    <property type="taxonomic scope" value="Bacteria"/>
</dbReference>
<dbReference type="GO" id="GO:0016887">
    <property type="term" value="F:ATP hydrolysis activity"/>
    <property type="evidence" value="ECO:0007669"/>
    <property type="project" value="InterPro"/>
</dbReference>
<dbReference type="InterPro" id="IPR003439">
    <property type="entry name" value="ABC_transporter-like_ATP-bd"/>
</dbReference>
<dbReference type="AlphaFoldDB" id="A0A097AQA7"/>
<reference evidence="7" key="1">
    <citation type="journal article" date="2015" name="Genome Announc.">
        <title>Whole-Genome Sequences of 80 Environmental and Clinical Isolates of Burkholderia pseudomallei.</title>
        <authorList>
            <person name="Johnson S.L."/>
            <person name="Baker A.L."/>
            <person name="Chain P.S."/>
            <person name="Currie B.J."/>
            <person name="Daligault H.E."/>
            <person name="Davenport K.W."/>
            <person name="Davis C.B."/>
            <person name="Inglis T.J."/>
            <person name="Kaestli M."/>
            <person name="Koren S."/>
            <person name="Mayo M."/>
            <person name="Merritt A.J."/>
            <person name="Price E.P."/>
            <person name="Sarovich D.S."/>
            <person name="Warner J."/>
            <person name="Rosovitz M.J."/>
        </authorList>
    </citation>
    <scope>NUCLEOTIDE SEQUENCE [LARGE SCALE GENOMIC DNA]</scope>
    <source>
        <strain evidence="7">DSM 2030</strain>
    </source>
</reference>
<accession>A0A097AQA7</accession>
<dbReference type="InterPro" id="IPR050763">
    <property type="entry name" value="ABC_transporter_ATP-binding"/>
</dbReference>
<evidence type="ECO:0000313" key="7">
    <source>
        <dbReference type="Proteomes" id="UP000029669"/>
    </source>
</evidence>
<comment type="similarity">
    <text evidence="1">Belongs to the ABC transporter superfamily.</text>
</comment>
<dbReference type="SUPFAM" id="SSF52540">
    <property type="entry name" value="P-loop containing nucleoside triphosphate hydrolases"/>
    <property type="match status" value="1"/>
</dbReference>
<dbReference type="Gene3D" id="3.40.50.300">
    <property type="entry name" value="P-loop containing nucleotide triphosphate hydrolases"/>
    <property type="match status" value="1"/>
</dbReference>
<keyword evidence="7" id="KW-1185">Reference proteome</keyword>
<sequence length="79" mass="8936">MINVVKSFFKRRHKYIQAVKDISFTVNQGEILGLIGLNGAGKTTTIKLVSGIIKADEGIIRVLGEDPFLRSKDYRLKEW</sequence>
<keyword evidence="3" id="KW-0547">Nucleotide-binding</keyword>
<protein>
    <submittedName>
        <fullName evidence="6">ABC-type multidrug transport system, ATPase component CcmA</fullName>
    </submittedName>
</protein>
<name>A0A097AQA7_THEKI</name>
<organism evidence="6 7">
    <name type="scientific">Thermoanaerobacter kivui</name>
    <name type="common">Acetogenium kivui</name>
    <dbReference type="NCBI Taxonomy" id="2325"/>
    <lineage>
        <taxon>Bacteria</taxon>
        <taxon>Bacillati</taxon>
        <taxon>Bacillota</taxon>
        <taxon>Clostridia</taxon>
        <taxon>Thermoanaerobacterales</taxon>
        <taxon>Thermoanaerobacteraceae</taxon>
        <taxon>Thermoanaerobacter</taxon>
    </lineage>
</organism>
<evidence type="ECO:0000259" key="5">
    <source>
        <dbReference type="Pfam" id="PF00005"/>
    </source>
</evidence>